<evidence type="ECO:0008006" key="3">
    <source>
        <dbReference type="Google" id="ProtNLM"/>
    </source>
</evidence>
<gene>
    <name evidence="1" type="ORF">Pla52n_16790</name>
</gene>
<name>A0A5C6B1A8_9BACT</name>
<evidence type="ECO:0000313" key="2">
    <source>
        <dbReference type="Proteomes" id="UP000320176"/>
    </source>
</evidence>
<dbReference type="AlphaFoldDB" id="A0A5C6B1A8"/>
<dbReference type="OrthoDB" id="3180470at2"/>
<comment type="caution">
    <text evidence="1">The sequence shown here is derived from an EMBL/GenBank/DDBJ whole genome shotgun (WGS) entry which is preliminary data.</text>
</comment>
<organism evidence="1 2">
    <name type="scientific">Stieleria varia</name>
    <dbReference type="NCBI Taxonomy" id="2528005"/>
    <lineage>
        <taxon>Bacteria</taxon>
        <taxon>Pseudomonadati</taxon>
        <taxon>Planctomycetota</taxon>
        <taxon>Planctomycetia</taxon>
        <taxon>Pirellulales</taxon>
        <taxon>Pirellulaceae</taxon>
        <taxon>Stieleria</taxon>
    </lineage>
</organism>
<sequence length="394" mass="44676">MLTTTIISSVEPEDANVGCVLLREMADCVPPGMLNTVGLLKTGATLASKEETQKNIFCVPNERGALEIQWWRRAQRILKRMKNYEPAIRDSARNVFAHVEQIRSEQLWCILNSTAAIDVAWHLSAQIQIPLLIQVWDDPMYLLMQRSLDRLTRDRTMRRFHQLLGRADRVAVIGESMLEAYRPYTQGEPIIVRHGLADQCHPRSDVPEPTEFRIGFCGGMYSHSAWRAFLAALDHVDWRLADRDVVLVIAGGEISLRASKPAKAIFYGWRSLTEVHSLMSECDLLYMPQAFEGVMRPMTTLSFPTKFSTYVATGRPVFVHTPTYGSLTTFYSEHELGRVANTLEPTKLSEVLLEMTTNPGELKRMAESSAHVSQNVLTRSRFVESVRRFTGCDQ</sequence>
<protein>
    <recommendedName>
        <fullName evidence="3">Glycosyl transferases group 1</fullName>
    </recommendedName>
</protein>
<keyword evidence="2" id="KW-1185">Reference proteome</keyword>
<accession>A0A5C6B1A8</accession>
<dbReference type="EMBL" id="SJPN01000002">
    <property type="protein sequence ID" value="TWU05963.1"/>
    <property type="molecule type" value="Genomic_DNA"/>
</dbReference>
<reference evidence="1 2" key="1">
    <citation type="submission" date="2019-02" db="EMBL/GenBank/DDBJ databases">
        <title>Deep-cultivation of Planctomycetes and their phenomic and genomic characterization uncovers novel biology.</title>
        <authorList>
            <person name="Wiegand S."/>
            <person name="Jogler M."/>
            <person name="Boedeker C."/>
            <person name="Pinto D."/>
            <person name="Vollmers J."/>
            <person name="Rivas-Marin E."/>
            <person name="Kohn T."/>
            <person name="Peeters S.H."/>
            <person name="Heuer A."/>
            <person name="Rast P."/>
            <person name="Oberbeckmann S."/>
            <person name="Bunk B."/>
            <person name="Jeske O."/>
            <person name="Meyerdierks A."/>
            <person name="Storesund J.E."/>
            <person name="Kallscheuer N."/>
            <person name="Luecker S."/>
            <person name="Lage O.M."/>
            <person name="Pohl T."/>
            <person name="Merkel B.J."/>
            <person name="Hornburger P."/>
            <person name="Mueller R.-W."/>
            <person name="Bruemmer F."/>
            <person name="Labrenz M."/>
            <person name="Spormann A.M."/>
            <person name="Op Den Camp H."/>
            <person name="Overmann J."/>
            <person name="Amann R."/>
            <person name="Jetten M.S.M."/>
            <person name="Mascher T."/>
            <person name="Medema M.H."/>
            <person name="Devos D.P."/>
            <person name="Kaster A.-K."/>
            <person name="Ovreas L."/>
            <person name="Rohde M."/>
            <person name="Galperin M.Y."/>
            <person name="Jogler C."/>
        </authorList>
    </citation>
    <scope>NUCLEOTIDE SEQUENCE [LARGE SCALE GENOMIC DNA]</scope>
    <source>
        <strain evidence="1 2">Pla52n</strain>
    </source>
</reference>
<proteinExistence type="predicted"/>
<dbReference type="Pfam" id="PF13692">
    <property type="entry name" value="Glyco_trans_1_4"/>
    <property type="match status" value="1"/>
</dbReference>
<dbReference type="Gene3D" id="3.40.50.2000">
    <property type="entry name" value="Glycogen Phosphorylase B"/>
    <property type="match status" value="1"/>
</dbReference>
<evidence type="ECO:0000313" key="1">
    <source>
        <dbReference type="EMBL" id="TWU05963.1"/>
    </source>
</evidence>
<dbReference type="SUPFAM" id="SSF53756">
    <property type="entry name" value="UDP-Glycosyltransferase/glycogen phosphorylase"/>
    <property type="match status" value="1"/>
</dbReference>
<dbReference type="Proteomes" id="UP000320176">
    <property type="component" value="Unassembled WGS sequence"/>
</dbReference>
<dbReference type="RefSeq" id="WP_146519128.1">
    <property type="nucleotide sequence ID" value="NZ_CP151726.1"/>
</dbReference>